<evidence type="ECO:0000313" key="3">
    <source>
        <dbReference type="Proteomes" id="UP000276770"/>
    </source>
</evidence>
<evidence type="ECO:0000313" key="2">
    <source>
        <dbReference type="EMBL" id="RLQ93778.1"/>
    </source>
</evidence>
<feature type="transmembrane region" description="Helical" evidence="1">
    <location>
        <begin position="5"/>
        <end position="26"/>
    </location>
</feature>
<sequence length="244" mass="28580">MKKRIWILSSTIVLLIIITLVMYRFFPWPPSAFPKESQLTKRMNGLTVTIQADKIQAIVELDATHKLVPFVSTKHTYGLSFWVWNKHEWELDSIDTEGSPRIWKMDNNDLAAQYIVWNLKPDDNLKTLDFYLMKDRGYMVSGGAETYMPKIQMKDTVKVHGQSFGIIKLPEEWVYIMKQTSRVSNRQQPDYFFETADPNIHIGWQSKDQNGNEYYPETPNHGYSYRIGNDDLEVMMPIDNTDLE</sequence>
<protein>
    <submittedName>
        <fullName evidence="2">Uncharacterized protein</fullName>
    </submittedName>
</protein>
<dbReference type="Proteomes" id="UP000276770">
    <property type="component" value="Unassembled WGS sequence"/>
</dbReference>
<keyword evidence="1" id="KW-0812">Transmembrane</keyword>
<proteinExistence type="predicted"/>
<gene>
    <name evidence="2" type="ORF">D9X91_16020</name>
</gene>
<accession>A0A3L7JSE5</accession>
<organism evidence="2 3">
    <name type="scientific">Falsibacillus albus</name>
    <dbReference type="NCBI Taxonomy" id="2478915"/>
    <lineage>
        <taxon>Bacteria</taxon>
        <taxon>Bacillati</taxon>
        <taxon>Bacillota</taxon>
        <taxon>Bacilli</taxon>
        <taxon>Bacillales</taxon>
        <taxon>Bacillaceae</taxon>
        <taxon>Falsibacillus</taxon>
    </lineage>
</organism>
<dbReference type="EMBL" id="RCVZ01000012">
    <property type="protein sequence ID" value="RLQ93778.1"/>
    <property type="molecule type" value="Genomic_DNA"/>
</dbReference>
<comment type="caution">
    <text evidence="2">The sequence shown here is derived from an EMBL/GenBank/DDBJ whole genome shotgun (WGS) entry which is preliminary data.</text>
</comment>
<dbReference type="AlphaFoldDB" id="A0A3L7JSE5"/>
<keyword evidence="1" id="KW-0472">Membrane</keyword>
<reference evidence="2 3" key="1">
    <citation type="submission" date="2018-10" db="EMBL/GenBank/DDBJ databases">
        <title>Falsibacillus sp. genome draft.</title>
        <authorList>
            <person name="Shi S."/>
        </authorList>
    </citation>
    <scope>NUCLEOTIDE SEQUENCE [LARGE SCALE GENOMIC DNA]</scope>
    <source>
        <strain evidence="2 3">GY 10110</strain>
    </source>
</reference>
<dbReference type="RefSeq" id="WP_121681660.1">
    <property type="nucleotide sequence ID" value="NZ_RCVZ01000012.1"/>
</dbReference>
<dbReference type="OrthoDB" id="2452975at2"/>
<keyword evidence="1" id="KW-1133">Transmembrane helix</keyword>
<evidence type="ECO:0000256" key="1">
    <source>
        <dbReference type="SAM" id="Phobius"/>
    </source>
</evidence>
<name>A0A3L7JSE5_9BACI</name>
<keyword evidence="3" id="KW-1185">Reference proteome</keyword>